<protein>
    <recommendedName>
        <fullName evidence="3">HAD family hydrolase</fullName>
    </recommendedName>
</protein>
<evidence type="ECO:0000313" key="1">
    <source>
        <dbReference type="EMBL" id="GAA2718407.1"/>
    </source>
</evidence>
<organism evidence="1 2">
    <name type="scientific">Streptomyces luteosporeus</name>
    <dbReference type="NCBI Taxonomy" id="173856"/>
    <lineage>
        <taxon>Bacteria</taxon>
        <taxon>Bacillati</taxon>
        <taxon>Actinomycetota</taxon>
        <taxon>Actinomycetes</taxon>
        <taxon>Kitasatosporales</taxon>
        <taxon>Streptomycetaceae</taxon>
        <taxon>Streptomyces</taxon>
    </lineage>
</organism>
<reference evidence="1 2" key="1">
    <citation type="journal article" date="2019" name="Int. J. Syst. Evol. Microbiol.">
        <title>The Global Catalogue of Microorganisms (GCM) 10K type strain sequencing project: providing services to taxonomists for standard genome sequencing and annotation.</title>
        <authorList>
            <consortium name="The Broad Institute Genomics Platform"/>
            <consortium name="The Broad Institute Genome Sequencing Center for Infectious Disease"/>
            <person name="Wu L."/>
            <person name="Ma J."/>
        </authorList>
    </citation>
    <scope>NUCLEOTIDE SEQUENCE [LARGE SCALE GENOMIC DNA]</scope>
    <source>
        <strain evidence="1 2">JCM 4542</strain>
    </source>
</reference>
<proteinExistence type="predicted"/>
<evidence type="ECO:0008006" key="3">
    <source>
        <dbReference type="Google" id="ProtNLM"/>
    </source>
</evidence>
<comment type="caution">
    <text evidence="1">The sequence shown here is derived from an EMBL/GenBank/DDBJ whole genome shotgun (WGS) entry which is preliminary data.</text>
</comment>
<keyword evidence="2" id="KW-1185">Reference proteome</keyword>
<sequence>MTLDFARYEALVMDWDGTMVDFPVKSICSALEWPPGTVEARRITLGWVGAATIEA</sequence>
<dbReference type="EMBL" id="BAAASL010000011">
    <property type="protein sequence ID" value="GAA2718407.1"/>
    <property type="molecule type" value="Genomic_DNA"/>
</dbReference>
<accession>A0ABN3TV96</accession>
<gene>
    <name evidence="1" type="ORF">GCM10010315_33800</name>
</gene>
<dbReference type="Proteomes" id="UP001500886">
    <property type="component" value="Unassembled WGS sequence"/>
</dbReference>
<evidence type="ECO:0000313" key="2">
    <source>
        <dbReference type="Proteomes" id="UP001500886"/>
    </source>
</evidence>
<name>A0ABN3TV96_9ACTN</name>